<dbReference type="Proteomes" id="UP001270362">
    <property type="component" value="Unassembled WGS sequence"/>
</dbReference>
<gene>
    <name evidence="3" type="ORF">B0T22DRAFT_346728</name>
</gene>
<reference evidence="3" key="2">
    <citation type="submission" date="2023-06" db="EMBL/GenBank/DDBJ databases">
        <authorList>
            <consortium name="Lawrence Berkeley National Laboratory"/>
            <person name="Haridas S."/>
            <person name="Hensen N."/>
            <person name="Bonometti L."/>
            <person name="Westerberg I."/>
            <person name="Brannstrom I.O."/>
            <person name="Guillou S."/>
            <person name="Cros-Aarteil S."/>
            <person name="Calhoun S."/>
            <person name="Kuo A."/>
            <person name="Mondo S."/>
            <person name="Pangilinan J."/>
            <person name="Riley R."/>
            <person name="Labutti K."/>
            <person name="Andreopoulos B."/>
            <person name="Lipzen A."/>
            <person name="Chen C."/>
            <person name="Yanf M."/>
            <person name="Daum C."/>
            <person name="Ng V."/>
            <person name="Clum A."/>
            <person name="Steindorff A."/>
            <person name="Ohm R."/>
            <person name="Martin F."/>
            <person name="Silar P."/>
            <person name="Natvig D."/>
            <person name="Lalanne C."/>
            <person name="Gautier V."/>
            <person name="Ament-Velasquez S.L."/>
            <person name="Kruys A."/>
            <person name="Hutchinson M.I."/>
            <person name="Powell A.J."/>
            <person name="Barry K."/>
            <person name="Miller A.N."/>
            <person name="Grigoriev I.V."/>
            <person name="Debuchy R."/>
            <person name="Gladieux P."/>
            <person name="Thoren M.H."/>
            <person name="Johannesson H."/>
        </authorList>
    </citation>
    <scope>NUCLEOTIDE SEQUENCE</scope>
    <source>
        <strain evidence="3">CBS 314.62</strain>
    </source>
</reference>
<feature type="domain" description="Heterokaryon incompatibility" evidence="1">
    <location>
        <begin position="22"/>
        <end position="107"/>
    </location>
</feature>
<dbReference type="AlphaFoldDB" id="A0AAE0XAA4"/>
<proteinExistence type="predicted"/>
<keyword evidence="4" id="KW-1185">Reference proteome</keyword>
<dbReference type="Pfam" id="PF26640">
    <property type="entry name" value="DUF8212"/>
    <property type="match status" value="1"/>
</dbReference>
<organism evidence="3 4">
    <name type="scientific">Podospora appendiculata</name>
    <dbReference type="NCBI Taxonomy" id="314037"/>
    <lineage>
        <taxon>Eukaryota</taxon>
        <taxon>Fungi</taxon>
        <taxon>Dikarya</taxon>
        <taxon>Ascomycota</taxon>
        <taxon>Pezizomycotina</taxon>
        <taxon>Sordariomycetes</taxon>
        <taxon>Sordariomycetidae</taxon>
        <taxon>Sordariales</taxon>
        <taxon>Podosporaceae</taxon>
        <taxon>Podospora</taxon>
    </lineage>
</organism>
<reference evidence="3" key="1">
    <citation type="journal article" date="2023" name="Mol. Phylogenet. Evol.">
        <title>Genome-scale phylogeny and comparative genomics of the fungal order Sordariales.</title>
        <authorList>
            <person name="Hensen N."/>
            <person name="Bonometti L."/>
            <person name="Westerberg I."/>
            <person name="Brannstrom I.O."/>
            <person name="Guillou S."/>
            <person name="Cros-Aarteil S."/>
            <person name="Calhoun S."/>
            <person name="Haridas S."/>
            <person name="Kuo A."/>
            <person name="Mondo S."/>
            <person name="Pangilinan J."/>
            <person name="Riley R."/>
            <person name="LaButti K."/>
            <person name="Andreopoulos B."/>
            <person name="Lipzen A."/>
            <person name="Chen C."/>
            <person name="Yan M."/>
            <person name="Daum C."/>
            <person name="Ng V."/>
            <person name="Clum A."/>
            <person name="Steindorff A."/>
            <person name="Ohm R.A."/>
            <person name="Martin F."/>
            <person name="Silar P."/>
            <person name="Natvig D.O."/>
            <person name="Lalanne C."/>
            <person name="Gautier V."/>
            <person name="Ament-Velasquez S.L."/>
            <person name="Kruys A."/>
            <person name="Hutchinson M.I."/>
            <person name="Powell A.J."/>
            <person name="Barry K."/>
            <person name="Miller A.N."/>
            <person name="Grigoriev I.V."/>
            <person name="Debuchy R."/>
            <person name="Gladieux P."/>
            <person name="Hiltunen Thoren M."/>
            <person name="Johannesson H."/>
        </authorList>
    </citation>
    <scope>NUCLEOTIDE SEQUENCE</scope>
    <source>
        <strain evidence="3">CBS 314.62</strain>
    </source>
</reference>
<dbReference type="Pfam" id="PF06985">
    <property type="entry name" value="HET"/>
    <property type="match status" value="1"/>
</dbReference>
<dbReference type="PANTHER" id="PTHR10622">
    <property type="entry name" value="HET DOMAIN-CONTAINING PROTEIN"/>
    <property type="match status" value="1"/>
</dbReference>
<dbReference type="PANTHER" id="PTHR10622:SF12">
    <property type="entry name" value="HET DOMAIN-CONTAINING PROTEIN"/>
    <property type="match status" value="1"/>
</dbReference>
<feature type="non-terminal residue" evidence="3">
    <location>
        <position position="1"/>
    </location>
</feature>
<evidence type="ECO:0000313" key="4">
    <source>
        <dbReference type="Proteomes" id="UP001270362"/>
    </source>
</evidence>
<accession>A0AAE0XAA4</accession>
<dbReference type="InterPro" id="IPR058525">
    <property type="entry name" value="DUF8212"/>
</dbReference>
<name>A0AAE0XAA4_9PEZI</name>
<comment type="caution">
    <text evidence="3">The sequence shown here is derived from an EMBL/GenBank/DDBJ whole genome shotgun (WGS) entry which is preliminary data.</text>
</comment>
<evidence type="ECO:0000259" key="2">
    <source>
        <dbReference type="Pfam" id="PF26640"/>
    </source>
</evidence>
<protein>
    <submittedName>
        <fullName evidence="3">Heterokaryon incompatibility protein-domain-containing protein</fullName>
    </submittedName>
</protein>
<feature type="domain" description="DUF8212" evidence="2">
    <location>
        <begin position="230"/>
        <end position="253"/>
    </location>
</feature>
<evidence type="ECO:0000313" key="3">
    <source>
        <dbReference type="EMBL" id="KAK3688642.1"/>
    </source>
</evidence>
<sequence length="305" mass="34681">MWLINTSTLQLELFTPPTLPRYAILSHTWGDDEVGFSEFRNQRWVETTTTRGLAKIRMTCRLARDRGIPYAWVDTCCIDKSSSAELSEAINSMFGWYRRSAVCFAFVEDWGPRVQWAEFGETDLKPLKWFTRGWTLQELIAPTAMEFYDASWGLRGVKKDPLVVGHLSRITGIGARVLGDGSESELRSVSVGQRMSWAAYRETSRVEDIAYCLLGIFQVNMPMLYGEGSRAFTRLQEEIIKSSTDLSIFAWCQDGGESESEYRGILACHPREFKGLRECELVQSQLLGTEEITISNKGLRLHTSL</sequence>
<evidence type="ECO:0000259" key="1">
    <source>
        <dbReference type="Pfam" id="PF06985"/>
    </source>
</evidence>
<dbReference type="InterPro" id="IPR010730">
    <property type="entry name" value="HET"/>
</dbReference>
<dbReference type="EMBL" id="JAULSO010000002">
    <property type="protein sequence ID" value="KAK3688642.1"/>
    <property type="molecule type" value="Genomic_DNA"/>
</dbReference>